<evidence type="ECO:0000313" key="2">
    <source>
        <dbReference type="Proteomes" id="UP000789920"/>
    </source>
</evidence>
<protein>
    <submittedName>
        <fullName evidence="1">25087_t:CDS:1</fullName>
    </submittedName>
</protein>
<proteinExistence type="predicted"/>
<gene>
    <name evidence="1" type="ORF">RPERSI_LOCUS34591</name>
</gene>
<dbReference type="EMBL" id="CAJVQC010155465">
    <property type="protein sequence ID" value="CAG8847343.1"/>
    <property type="molecule type" value="Genomic_DNA"/>
</dbReference>
<feature type="non-terminal residue" evidence="1">
    <location>
        <position position="1"/>
    </location>
</feature>
<name>A0ACA9SU24_9GLOM</name>
<keyword evidence="2" id="KW-1185">Reference proteome</keyword>
<comment type="caution">
    <text evidence="1">The sequence shown here is derived from an EMBL/GenBank/DDBJ whole genome shotgun (WGS) entry which is preliminary data.</text>
</comment>
<dbReference type="Proteomes" id="UP000789920">
    <property type="component" value="Unassembled WGS sequence"/>
</dbReference>
<accession>A0ACA9SU24</accession>
<reference evidence="1" key="1">
    <citation type="submission" date="2021-06" db="EMBL/GenBank/DDBJ databases">
        <authorList>
            <person name="Kallberg Y."/>
            <person name="Tangrot J."/>
            <person name="Rosling A."/>
        </authorList>
    </citation>
    <scope>NUCLEOTIDE SEQUENCE</scope>
    <source>
        <strain evidence="1">MA461A</strain>
    </source>
</reference>
<evidence type="ECO:0000313" key="1">
    <source>
        <dbReference type="EMBL" id="CAG8847343.1"/>
    </source>
</evidence>
<feature type="non-terminal residue" evidence="1">
    <location>
        <position position="84"/>
    </location>
</feature>
<sequence>EFEDYNFLPQKRGKDKSNTKQTKNSASLTTNGTGNFSESMCFDFQGISNHNDVHCDFQTYTEDVVNQETLEFSEYFDYDNYYSQ</sequence>
<organism evidence="1 2">
    <name type="scientific">Racocetra persica</name>
    <dbReference type="NCBI Taxonomy" id="160502"/>
    <lineage>
        <taxon>Eukaryota</taxon>
        <taxon>Fungi</taxon>
        <taxon>Fungi incertae sedis</taxon>
        <taxon>Mucoromycota</taxon>
        <taxon>Glomeromycotina</taxon>
        <taxon>Glomeromycetes</taxon>
        <taxon>Diversisporales</taxon>
        <taxon>Gigasporaceae</taxon>
        <taxon>Racocetra</taxon>
    </lineage>
</organism>